<protein>
    <submittedName>
        <fullName evidence="1">Uncharacterized protein</fullName>
    </submittedName>
</protein>
<accession>A0A4Y7T023</accession>
<gene>
    <name evidence="1" type="ORF">FA13DRAFT_938418</name>
</gene>
<dbReference type="AlphaFoldDB" id="A0A4Y7T023"/>
<proteinExistence type="predicted"/>
<sequence length="259" mass="28051">MLLMLCQVSRVRQRYWNLQNHPKGQCLLPDLLFRYCSSGVGADALSLRLGAVKESTRAPVVRSLVCHVRELVEDAEGDGIHGVASTIACLTHAIKRLARNPQRLLSFEGEDFLFELAANLRYFSDKAHSLGELPDIPGTGSSLWTSVGSSTADLASIAIESPNPSSSVPKLFNGGTLVAIARCAYQPSCSPEAATRALELMLPYVYTPAASFGTQDSMLALDNGWDETPPLSGKPLSVWSSYPTAYSHNYDAFDEPTGR</sequence>
<dbReference type="EMBL" id="QPFP01000040">
    <property type="protein sequence ID" value="TEB27483.1"/>
    <property type="molecule type" value="Genomic_DNA"/>
</dbReference>
<evidence type="ECO:0000313" key="2">
    <source>
        <dbReference type="Proteomes" id="UP000298030"/>
    </source>
</evidence>
<name>A0A4Y7T023_COPMI</name>
<organism evidence="1 2">
    <name type="scientific">Coprinellus micaceus</name>
    <name type="common">Glistening ink-cap mushroom</name>
    <name type="synonym">Coprinus micaceus</name>
    <dbReference type="NCBI Taxonomy" id="71717"/>
    <lineage>
        <taxon>Eukaryota</taxon>
        <taxon>Fungi</taxon>
        <taxon>Dikarya</taxon>
        <taxon>Basidiomycota</taxon>
        <taxon>Agaricomycotina</taxon>
        <taxon>Agaricomycetes</taxon>
        <taxon>Agaricomycetidae</taxon>
        <taxon>Agaricales</taxon>
        <taxon>Agaricineae</taxon>
        <taxon>Psathyrellaceae</taxon>
        <taxon>Coprinellus</taxon>
    </lineage>
</organism>
<dbReference type="OrthoDB" id="2819185at2759"/>
<evidence type="ECO:0000313" key="1">
    <source>
        <dbReference type="EMBL" id="TEB27483.1"/>
    </source>
</evidence>
<dbReference type="Proteomes" id="UP000298030">
    <property type="component" value="Unassembled WGS sequence"/>
</dbReference>
<keyword evidence="2" id="KW-1185">Reference proteome</keyword>
<comment type="caution">
    <text evidence="1">The sequence shown here is derived from an EMBL/GenBank/DDBJ whole genome shotgun (WGS) entry which is preliminary data.</text>
</comment>
<reference evidence="1 2" key="1">
    <citation type="journal article" date="2019" name="Nat. Ecol. Evol.">
        <title>Megaphylogeny resolves global patterns of mushroom evolution.</title>
        <authorList>
            <person name="Varga T."/>
            <person name="Krizsan K."/>
            <person name="Foldi C."/>
            <person name="Dima B."/>
            <person name="Sanchez-Garcia M."/>
            <person name="Sanchez-Ramirez S."/>
            <person name="Szollosi G.J."/>
            <person name="Szarkandi J.G."/>
            <person name="Papp V."/>
            <person name="Albert L."/>
            <person name="Andreopoulos W."/>
            <person name="Angelini C."/>
            <person name="Antonin V."/>
            <person name="Barry K.W."/>
            <person name="Bougher N.L."/>
            <person name="Buchanan P."/>
            <person name="Buyck B."/>
            <person name="Bense V."/>
            <person name="Catcheside P."/>
            <person name="Chovatia M."/>
            <person name="Cooper J."/>
            <person name="Damon W."/>
            <person name="Desjardin D."/>
            <person name="Finy P."/>
            <person name="Geml J."/>
            <person name="Haridas S."/>
            <person name="Hughes K."/>
            <person name="Justo A."/>
            <person name="Karasinski D."/>
            <person name="Kautmanova I."/>
            <person name="Kiss B."/>
            <person name="Kocsube S."/>
            <person name="Kotiranta H."/>
            <person name="LaButti K.M."/>
            <person name="Lechner B.E."/>
            <person name="Liimatainen K."/>
            <person name="Lipzen A."/>
            <person name="Lukacs Z."/>
            <person name="Mihaltcheva S."/>
            <person name="Morgado L.N."/>
            <person name="Niskanen T."/>
            <person name="Noordeloos M.E."/>
            <person name="Ohm R.A."/>
            <person name="Ortiz-Santana B."/>
            <person name="Ovrebo C."/>
            <person name="Racz N."/>
            <person name="Riley R."/>
            <person name="Savchenko A."/>
            <person name="Shiryaev A."/>
            <person name="Soop K."/>
            <person name="Spirin V."/>
            <person name="Szebenyi C."/>
            <person name="Tomsovsky M."/>
            <person name="Tulloss R.E."/>
            <person name="Uehling J."/>
            <person name="Grigoriev I.V."/>
            <person name="Vagvolgyi C."/>
            <person name="Papp T."/>
            <person name="Martin F.M."/>
            <person name="Miettinen O."/>
            <person name="Hibbett D.S."/>
            <person name="Nagy L.G."/>
        </authorList>
    </citation>
    <scope>NUCLEOTIDE SEQUENCE [LARGE SCALE GENOMIC DNA]</scope>
    <source>
        <strain evidence="1 2">FP101781</strain>
    </source>
</reference>